<dbReference type="EMBL" id="JANPWB010000010">
    <property type="protein sequence ID" value="KAJ1138146.1"/>
    <property type="molecule type" value="Genomic_DNA"/>
</dbReference>
<keyword evidence="2" id="KW-1185">Reference proteome</keyword>
<proteinExistence type="predicted"/>
<dbReference type="AlphaFoldDB" id="A0AAV7QFJ8"/>
<reference evidence="1" key="1">
    <citation type="journal article" date="2022" name="bioRxiv">
        <title>Sequencing and chromosome-scale assembly of the giantPleurodeles waltlgenome.</title>
        <authorList>
            <person name="Brown T."/>
            <person name="Elewa A."/>
            <person name="Iarovenko S."/>
            <person name="Subramanian E."/>
            <person name="Araus A.J."/>
            <person name="Petzold A."/>
            <person name="Susuki M."/>
            <person name="Suzuki K.-i.T."/>
            <person name="Hayashi T."/>
            <person name="Toyoda A."/>
            <person name="Oliveira C."/>
            <person name="Osipova E."/>
            <person name="Leigh N.D."/>
            <person name="Simon A."/>
            <person name="Yun M.H."/>
        </authorList>
    </citation>
    <scope>NUCLEOTIDE SEQUENCE</scope>
    <source>
        <strain evidence="1">20211129_DDA</strain>
        <tissue evidence="1">Liver</tissue>
    </source>
</reference>
<organism evidence="1 2">
    <name type="scientific">Pleurodeles waltl</name>
    <name type="common">Iberian ribbed newt</name>
    <dbReference type="NCBI Taxonomy" id="8319"/>
    <lineage>
        <taxon>Eukaryota</taxon>
        <taxon>Metazoa</taxon>
        <taxon>Chordata</taxon>
        <taxon>Craniata</taxon>
        <taxon>Vertebrata</taxon>
        <taxon>Euteleostomi</taxon>
        <taxon>Amphibia</taxon>
        <taxon>Batrachia</taxon>
        <taxon>Caudata</taxon>
        <taxon>Salamandroidea</taxon>
        <taxon>Salamandridae</taxon>
        <taxon>Pleurodelinae</taxon>
        <taxon>Pleurodeles</taxon>
    </lineage>
</organism>
<evidence type="ECO:0000313" key="2">
    <source>
        <dbReference type="Proteomes" id="UP001066276"/>
    </source>
</evidence>
<gene>
    <name evidence="1" type="ORF">NDU88_004537</name>
</gene>
<evidence type="ECO:0000313" key="1">
    <source>
        <dbReference type="EMBL" id="KAJ1138146.1"/>
    </source>
</evidence>
<sequence length="193" mass="22569">MISDYFDFNRGSLNTHSMEWDAFKVTLRGHCLRLTWNVRLQLDKEVLHIDRWLRHLQSRVTHHPNSRPLLIEAQQEHSALLERLRCLDYMAQSAKTYDMADKVGSLLAWLIRQDHPYHPFAALWSTVGPLLYTPQEIHDEQVCHYTDLYHSVAATTCEDIDSFLSMTPLPRIMPDQQTEMDEPITLAEIQEAI</sequence>
<comment type="caution">
    <text evidence="1">The sequence shown here is derived from an EMBL/GenBank/DDBJ whole genome shotgun (WGS) entry which is preliminary data.</text>
</comment>
<dbReference type="Proteomes" id="UP001066276">
    <property type="component" value="Chromosome 6"/>
</dbReference>
<protein>
    <submittedName>
        <fullName evidence="1">Uncharacterized protein</fullName>
    </submittedName>
</protein>
<name>A0AAV7QFJ8_PLEWA</name>
<accession>A0AAV7QFJ8</accession>